<proteinExistence type="predicted"/>
<evidence type="ECO:0008006" key="3">
    <source>
        <dbReference type="Google" id="ProtNLM"/>
    </source>
</evidence>
<reference evidence="1 2" key="1">
    <citation type="journal article" date="2014" name="PLoS ONE">
        <title>Global Analysis of Gene Expression Profiles in Physic Nut (Jatropha curcas L.) Seedlings Exposed to Salt Stress.</title>
        <authorList>
            <person name="Zhang L."/>
            <person name="Zhang C."/>
            <person name="Wu P."/>
            <person name="Chen Y."/>
            <person name="Li M."/>
            <person name="Jiang H."/>
            <person name="Wu G."/>
        </authorList>
    </citation>
    <scope>NUCLEOTIDE SEQUENCE [LARGE SCALE GENOMIC DNA]</scope>
    <source>
        <strain evidence="2">cv. GZQX0401</strain>
        <tissue evidence="1">Young leaves</tissue>
    </source>
</reference>
<evidence type="ECO:0000313" key="2">
    <source>
        <dbReference type="Proteomes" id="UP000027138"/>
    </source>
</evidence>
<dbReference type="OrthoDB" id="1936739at2759"/>
<dbReference type="EMBL" id="KK915202">
    <property type="protein sequence ID" value="KDP23808.1"/>
    <property type="molecule type" value="Genomic_DNA"/>
</dbReference>
<protein>
    <recommendedName>
        <fullName evidence="3">Aminotransferase-like plant mobile domain-containing protein</fullName>
    </recommendedName>
</protein>
<keyword evidence="2" id="KW-1185">Reference proteome</keyword>
<gene>
    <name evidence="1" type="ORF">JCGZ_00144</name>
</gene>
<accession>A0A067JLY9</accession>
<organism evidence="1 2">
    <name type="scientific">Jatropha curcas</name>
    <name type="common">Barbados nut</name>
    <dbReference type="NCBI Taxonomy" id="180498"/>
    <lineage>
        <taxon>Eukaryota</taxon>
        <taxon>Viridiplantae</taxon>
        <taxon>Streptophyta</taxon>
        <taxon>Embryophyta</taxon>
        <taxon>Tracheophyta</taxon>
        <taxon>Spermatophyta</taxon>
        <taxon>Magnoliopsida</taxon>
        <taxon>eudicotyledons</taxon>
        <taxon>Gunneridae</taxon>
        <taxon>Pentapetalae</taxon>
        <taxon>rosids</taxon>
        <taxon>fabids</taxon>
        <taxon>Malpighiales</taxon>
        <taxon>Euphorbiaceae</taxon>
        <taxon>Crotonoideae</taxon>
        <taxon>Jatropheae</taxon>
        <taxon>Jatropha</taxon>
    </lineage>
</organism>
<dbReference type="Proteomes" id="UP000027138">
    <property type="component" value="Unassembled WGS sequence"/>
</dbReference>
<name>A0A067JLY9_JATCU</name>
<evidence type="ECO:0000313" key="1">
    <source>
        <dbReference type="EMBL" id="KDP23808.1"/>
    </source>
</evidence>
<dbReference type="AlphaFoldDB" id="A0A067JLY9"/>
<sequence>MYDDMCDLSRSHCKLSGTYYFWETWAYEYFPFTRPEQVPDGLVNQMMELVLGMQQELTTAWTQMAYDDQRSRRPRR</sequence>